<dbReference type="EMBL" id="JALJOS010000001">
    <property type="protein sequence ID" value="KAK9844359.1"/>
    <property type="molecule type" value="Genomic_DNA"/>
</dbReference>
<dbReference type="InterPro" id="IPR024789">
    <property type="entry name" value="APC4"/>
</dbReference>
<name>A0AAW1SFN6_9CHLO</name>
<evidence type="ECO:0000256" key="2">
    <source>
        <dbReference type="ARBA" id="ARBA00022618"/>
    </source>
</evidence>
<feature type="domain" description="Anaphase-promoting complex subunit 4 long" evidence="6">
    <location>
        <begin position="53"/>
        <end position="253"/>
    </location>
</feature>
<evidence type="ECO:0000259" key="6">
    <source>
        <dbReference type="Pfam" id="PF12896"/>
    </source>
</evidence>
<dbReference type="Pfam" id="PF12896">
    <property type="entry name" value="ANAPC4"/>
    <property type="match status" value="1"/>
</dbReference>
<organism evidence="7 8">
    <name type="scientific">Apatococcus lobatus</name>
    <dbReference type="NCBI Taxonomy" id="904363"/>
    <lineage>
        <taxon>Eukaryota</taxon>
        <taxon>Viridiplantae</taxon>
        <taxon>Chlorophyta</taxon>
        <taxon>core chlorophytes</taxon>
        <taxon>Trebouxiophyceae</taxon>
        <taxon>Chlorellales</taxon>
        <taxon>Chlorellaceae</taxon>
        <taxon>Apatococcus</taxon>
    </lineage>
</organism>
<dbReference type="AlphaFoldDB" id="A0AAW1SFN6"/>
<dbReference type="GO" id="GO:0034399">
    <property type="term" value="C:nuclear periphery"/>
    <property type="evidence" value="ECO:0007669"/>
    <property type="project" value="TreeGrafter"/>
</dbReference>
<keyword evidence="2" id="KW-0132">Cell division</keyword>
<keyword evidence="5" id="KW-0131">Cell cycle</keyword>
<proteinExistence type="predicted"/>
<accession>A0AAW1SFN6</accession>
<dbReference type="GO" id="GO:0031145">
    <property type="term" value="P:anaphase-promoting complex-dependent catabolic process"/>
    <property type="evidence" value="ECO:0007669"/>
    <property type="project" value="InterPro"/>
</dbReference>
<evidence type="ECO:0000256" key="3">
    <source>
        <dbReference type="ARBA" id="ARBA00022776"/>
    </source>
</evidence>
<reference evidence="7 8" key="1">
    <citation type="journal article" date="2024" name="Nat. Commun.">
        <title>Phylogenomics reveals the evolutionary origins of lichenization in chlorophyte algae.</title>
        <authorList>
            <person name="Puginier C."/>
            <person name="Libourel C."/>
            <person name="Otte J."/>
            <person name="Skaloud P."/>
            <person name="Haon M."/>
            <person name="Grisel S."/>
            <person name="Petersen M."/>
            <person name="Berrin J.G."/>
            <person name="Delaux P.M."/>
            <person name="Dal Grande F."/>
            <person name="Keller J."/>
        </authorList>
    </citation>
    <scope>NUCLEOTIDE SEQUENCE [LARGE SCALE GENOMIC DNA]</scope>
    <source>
        <strain evidence="7 8">SAG 2145</strain>
    </source>
</reference>
<comment type="caution">
    <text evidence="7">The sequence shown here is derived from an EMBL/GenBank/DDBJ whole genome shotgun (WGS) entry which is preliminary data.</text>
</comment>
<evidence type="ECO:0000256" key="4">
    <source>
        <dbReference type="ARBA" id="ARBA00022786"/>
    </source>
</evidence>
<evidence type="ECO:0000313" key="7">
    <source>
        <dbReference type="EMBL" id="KAK9844359.1"/>
    </source>
</evidence>
<evidence type="ECO:0000256" key="1">
    <source>
        <dbReference type="ARBA" id="ARBA00016067"/>
    </source>
</evidence>
<sequence length="499" mass="53421">MTADIFKLASAQLPDAYSAGACNPLQVRATLLQGLAGCLVAASGAAGEVSKAIRLDLGVLRRHQAELWHCTDLASDITLLTDQVHAAMKTSADVFARVQRQVADQQSKLQILSREHGTGRALSLHSEVAAAAAGAPLTPAMQHLISSSLGEAGLKRASKDVDAAAQQLTQGFVASIQPSLERLASSLSSMLAITRCTHIAGRLGLQARAFQEAASTAQQLIADASKEHHEMLRECTEVRLFLAWLLQLAAVLQDDDSRSPALSATSRKMAETNIFNDSSVPAPHMGMHGQDPTDGSTRQLAQQHLSQIQHICSAQFASMATTLSAAITSKNILDIKEDGRQWHSCTNLLPNSSILWLGTHAPHSMVLVRTHQDQVQAAELICPTAQRIVQSAFYKEELIAVVLESVTSAEQPGNLFLVPIAALPWAVYSSPVHLDQVLQAHNNCQNIEDLASRTFAMSAPVNCPLILSGSRGLACVLSTMQQASMYDLEEEDSAQADAD</sequence>
<dbReference type="GO" id="GO:0005680">
    <property type="term" value="C:anaphase-promoting complex"/>
    <property type="evidence" value="ECO:0007669"/>
    <property type="project" value="InterPro"/>
</dbReference>
<dbReference type="Proteomes" id="UP001438707">
    <property type="component" value="Unassembled WGS sequence"/>
</dbReference>
<protein>
    <recommendedName>
        <fullName evidence="1">Anaphase-promoting complex subunit 4</fullName>
    </recommendedName>
</protein>
<dbReference type="PANTHER" id="PTHR13260">
    <property type="entry name" value="ANAPHASE PROMOTING COMPLEX SUBUNIT 4 APC4"/>
    <property type="match status" value="1"/>
</dbReference>
<evidence type="ECO:0000313" key="8">
    <source>
        <dbReference type="Proteomes" id="UP001438707"/>
    </source>
</evidence>
<evidence type="ECO:0000256" key="5">
    <source>
        <dbReference type="ARBA" id="ARBA00023306"/>
    </source>
</evidence>
<keyword evidence="4" id="KW-0833">Ubl conjugation pathway</keyword>
<gene>
    <name evidence="7" type="ORF">WJX74_001272</name>
</gene>
<dbReference type="InterPro" id="IPR024790">
    <property type="entry name" value="APC4_long_dom"/>
</dbReference>
<dbReference type="GO" id="GO:0051301">
    <property type="term" value="P:cell division"/>
    <property type="evidence" value="ECO:0007669"/>
    <property type="project" value="UniProtKB-KW"/>
</dbReference>
<dbReference type="PANTHER" id="PTHR13260:SF0">
    <property type="entry name" value="ANAPHASE-PROMOTING COMPLEX SUBUNIT 4"/>
    <property type="match status" value="1"/>
</dbReference>
<dbReference type="GO" id="GO:0070979">
    <property type="term" value="P:protein K11-linked ubiquitination"/>
    <property type="evidence" value="ECO:0007669"/>
    <property type="project" value="TreeGrafter"/>
</dbReference>
<keyword evidence="8" id="KW-1185">Reference proteome</keyword>
<keyword evidence="3" id="KW-0498">Mitosis</keyword>